<dbReference type="Pfam" id="PF14364">
    <property type="entry name" value="DUF4408"/>
    <property type="match status" value="1"/>
</dbReference>
<reference evidence="4 5" key="1">
    <citation type="submission" date="2020-08" db="EMBL/GenBank/DDBJ databases">
        <title>Plant Genome Project.</title>
        <authorList>
            <person name="Zhang R.-G."/>
        </authorList>
    </citation>
    <scope>NUCLEOTIDE SEQUENCE [LARGE SCALE GENOMIC DNA]</scope>
    <source>
        <tissue evidence="4">Rhizome</tissue>
    </source>
</reference>
<dbReference type="AlphaFoldDB" id="A0A8J5KNB3"/>
<evidence type="ECO:0000313" key="4">
    <source>
        <dbReference type="EMBL" id="KAG6486606.1"/>
    </source>
</evidence>
<evidence type="ECO:0000313" key="5">
    <source>
        <dbReference type="Proteomes" id="UP000734854"/>
    </source>
</evidence>
<feature type="domain" description="DUF4408" evidence="3">
    <location>
        <begin position="53"/>
        <end position="80"/>
    </location>
</feature>
<evidence type="ECO:0000256" key="2">
    <source>
        <dbReference type="SAM" id="Phobius"/>
    </source>
</evidence>
<keyword evidence="2" id="KW-1133">Transmembrane helix</keyword>
<feature type="compositionally biased region" description="Acidic residues" evidence="1">
    <location>
        <begin position="162"/>
        <end position="181"/>
    </location>
</feature>
<dbReference type="InterPro" id="IPR025520">
    <property type="entry name" value="DUF4408"/>
</dbReference>
<feature type="region of interest" description="Disordered" evidence="1">
    <location>
        <begin position="85"/>
        <end position="190"/>
    </location>
</feature>
<gene>
    <name evidence="4" type="ORF">ZIOFF_055184</name>
</gene>
<feature type="transmembrane region" description="Helical" evidence="2">
    <location>
        <begin position="16"/>
        <end position="36"/>
    </location>
</feature>
<dbReference type="Proteomes" id="UP000734854">
    <property type="component" value="Unassembled WGS sequence"/>
</dbReference>
<dbReference type="EMBL" id="JACMSC010000015">
    <property type="protein sequence ID" value="KAG6486606.1"/>
    <property type="molecule type" value="Genomic_DNA"/>
</dbReference>
<keyword evidence="5" id="KW-1185">Reference proteome</keyword>
<evidence type="ECO:0000256" key="1">
    <source>
        <dbReference type="SAM" id="MobiDB-lite"/>
    </source>
</evidence>
<feature type="transmembrane region" description="Helical" evidence="2">
    <location>
        <begin position="56"/>
        <end position="77"/>
    </location>
</feature>
<protein>
    <recommendedName>
        <fullName evidence="3">DUF4408 domain-containing protein</fullName>
    </recommendedName>
</protein>
<organism evidence="4 5">
    <name type="scientific">Zingiber officinale</name>
    <name type="common">Ginger</name>
    <name type="synonym">Amomum zingiber</name>
    <dbReference type="NCBI Taxonomy" id="94328"/>
    <lineage>
        <taxon>Eukaryota</taxon>
        <taxon>Viridiplantae</taxon>
        <taxon>Streptophyta</taxon>
        <taxon>Embryophyta</taxon>
        <taxon>Tracheophyta</taxon>
        <taxon>Spermatophyta</taxon>
        <taxon>Magnoliopsida</taxon>
        <taxon>Liliopsida</taxon>
        <taxon>Zingiberales</taxon>
        <taxon>Zingiberaceae</taxon>
        <taxon>Zingiber</taxon>
    </lineage>
</organism>
<name>A0A8J5KNB3_ZINOF</name>
<evidence type="ECO:0000259" key="3">
    <source>
        <dbReference type="Pfam" id="PF14364"/>
    </source>
</evidence>
<sequence>MANPKWTPRTGRYETVIWAGKIAFYFLAILSLGAAAREVAAPASGALSFFLPWASLRSWIAPPYLFAAVHFIILAIWKLSGQKRTQSRPEWASEETTKRPRNPTMLEPFGIGPSPPPIHSHSREPSPEVPGQEVPAANRGDFSEPSLTAESVDVPADSSEIGAEETEDEPMEVEWKEETDESPPSATQDELNRRFEDFIKKNHEQIRFPSNRLPAV</sequence>
<proteinExistence type="predicted"/>
<accession>A0A8J5KNB3</accession>
<keyword evidence="2" id="KW-0812">Transmembrane</keyword>
<comment type="caution">
    <text evidence="4">The sequence shown here is derived from an EMBL/GenBank/DDBJ whole genome shotgun (WGS) entry which is preliminary data.</text>
</comment>
<keyword evidence="2" id="KW-0472">Membrane</keyword>